<evidence type="ECO:0000313" key="2">
    <source>
        <dbReference type="Proteomes" id="UP001179858"/>
    </source>
</evidence>
<gene>
    <name evidence="1" type="ORF">QBD03_01695</name>
</gene>
<dbReference type="EMBL" id="CP122959">
    <property type="protein sequence ID" value="WGI19484.1"/>
    <property type="molecule type" value="Genomic_DNA"/>
</dbReference>
<organism evidence="1 2">
    <name type="scientific">Latilactobacillus sakei</name>
    <name type="common">Lactobacillus sakei</name>
    <dbReference type="NCBI Taxonomy" id="1599"/>
    <lineage>
        <taxon>Bacteria</taxon>
        <taxon>Bacillati</taxon>
        <taxon>Bacillota</taxon>
        <taxon>Bacilli</taxon>
        <taxon>Lactobacillales</taxon>
        <taxon>Lactobacillaceae</taxon>
        <taxon>Latilactobacillus</taxon>
    </lineage>
</organism>
<dbReference type="RefSeq" id="WP_280103083.1">
    <property type="nucleotide sequence ID" value="NZ_CP122959.1"/>
</dbReference>
<dbReference type="AlphaFoldDB" id="A0AAF0GNZ8"/>
<dbReference type="Proteomes" id="UP001179858">
    <property type="component" value="Chromosome"/>
</dbReference>
<reference evidence="1" key="1">
    <citation type="submission" date="2023-04" db="EMBL/GenBank/DDBJ databases">
        <title>Novel strain of Lactilactobacillus sakei and use thereof.</title>
        <authorList>
            <person name="Kim S.Y."/>
        </authorList>
    </citation>
    <scope>NUCLEOTIDE SEQUENCE</scope>
    <source>
        <strain evidence="1">HUP1</strain>
    </source>
</reference>
<evidence type="ECO:0000313" key="1">
    <source>
        <dbReference type="EMBL" id="WGI19484.1"/>
    </source>
</evidence>
<accession>A0AAF0GNZ8</accession>
<dbReference type="PROSITE" id="PS51257">
    <property type="entry name" value="PROKAR_LIPOPROTEIN"/>
    <property type="match status" value="1"/>
</dbReference>
<sequence>MKRQWLLFLGLALGLTLFLSGCGAHSLLDGAQFNYEGYDGHGSAELTKASELAVFKKVALYEGHEAKISKKVMTAFVNNAGSVSDLEDGNGFNNLSLEQKDTAGISDYLSHMSRTVLNGEMASGLKNGQKFNVTLTDKSDQPYFKEVTKTFKAKGLGKQARITTFKRSDFTKKYTGTNHHAMIQILYTAHGRHENVTNLFVKENKNISNGDRFTATAAALAKALNDGGQYLYSGQKNQSVTFKMAGLPSDQITIKNIKEIDQAVKKQSAAQIAEYGATNHLNPQEGQLVHALLVNGQRSLSLYYQMGNKYLRFDFNVRVKKHVLYEGDKEEDGSRKRLEDSLRIAVSDLKEKFTITGEPFVDKTTYQTDMQGYDVVKIKID</sequence>
<evidence type="ECO:0008006" key="3">
    <source>
        <dbReference type="Google" id="ProtNLM"/>
    </source>
</evidence>
<proteinExistence type="predicted"/>
<name>A0AAF0GNZ8_LATSK</name>
<protein>
    <recommendedName>
        <fullName evidence="3">Lipoprotein</fullName>
    </recommendedName>
</protein>